<feature type="region of interest" description="Disordered" evidence="1">
    <location>
        <begin position="1"/>
        <end position="81"/>
    </location>
</feature>
<evidence type="ECO:0000313" key="2">
    <source>
        <dbReference type="EMBL" id="EPQ01728.1"/>
    </source>
</evidence>
<protein>
    <submittedName>
        <fullName evidence="2">Uncharacterized protein</fullName>
    </submittedName>
</protein>
<proteinExistence type="predicted"/>
<dbReference type="EMBL" id="KE161093">
    <property type="protein sequence ID" value="EPQ01728.1"/>
    <property type="molecule type" value="Genomic_DNA"/>
</dbReference>
<accession>S7NVM8</accession>
<dbReference type="AlphaFoldDB" id="S7NVM8"/>
<keyword evidence="3" id="KW-1185">Reference proteome</keyword>
<sequence>MYCSSSITGISDSKRASSDGETQEANPERAKTRPRIWSGRGRDPESGAGGDKKGNAPSVRCGRERAPEREVGGRERNLENN</sequence>
<feature type="compositionally biased region" description="Basic and acidic residues" evidence="1">
    <location>
        <begin position="61"/>
        <end position="81"/>
    </location>
</feature>
<feature type="compositionally biased region" description="Basic and acidic residues" evidence="1">
    <location>
        <begin position="40"/>
        <end position="54"/>
    </location>
</feature>
<reference evidence="2 3" key="1">
    <citation type="journal article" date="2013" name="Nat. Commun.">
        <title>Genome analysis reveals insights into physiology and longevity of the Brandt's bat Myotis brandtii.</title>
        <authorList>
            <person name="Seim I."/>
            <person name="Fang X."/>
            <person name="Xiong Z."/>
            <person name="Lobanov A.V."/>
            <person name="Huang Z."/>
            <person name="Ma S."/>
            <person name="Feng Y."/>
            <person name="Turanov A.A."/>
            <person name="Zhu Y."/>
            <person name="Lenz T.L."/>
            <person name="Gerashchenko M.V."/>
            <person name="Fan D."/>
            <person name="Hee Yim S."/>
            <person name="Yao X."/>
            <person name="Jordan D."/>
            <person name="Xiong Y."/>
            <person name="Ma Y."/>
            <person name="Lyapunov A.N."/>
            <person name="Chen G."/>
            <person name="Kulakova O.I."/>
            <person name="Sun Y."/>
            <person name="Lee S.G."/>
            <person name="Bronson R.T."/>
            <person name="Moskalev A.A."/>
            <person name="Sunyaev S.R."/>
            <person name="Zhang G."/>
            <person name="Krogh A."/>
            <person name="Wang J."/>
            <person name="Gladyshev V.N."/>
        </authorList>
    </citation>
    <scope>NUCLEOTIDE SEQUENCE [LARGE SCALE GENOMIC DNA]</scope>
</reference>
<feature type="compositionally biased region" description="Polar residues" evidence="1">
    <location>
        <begin position="1"/>
        <end position="11"/>
    </location>
</feature>
<name>S7NVM8_MYOBR</name>
<dbReference type="Proteomes" id="UP000052978">
    <property type="component" value="Unassembled WGS sequence"/>
</dbReference>
<evidence type="ECO:0000313" key="3">
    <source>
        <dbReference type="Proteomes" id="UP000052978"/>
    </source>
</evidence>
<organism evidence="2 3">
    <name type="scientific">Myotis brandtii</name>
    <name type="common">Brandt's bat</name>
    <dbReference type="NCBI Taxonomy" id="109478"/>
    <lineage>
        <taxon>Eukaryota</taxon>
        <taxon>Metazoa</taxon>
        <taxon>Chordata</taxon>
        <taxon>Craniata</taxon>
        <taxon>Vertebrata</taxon>
        <taxon>Euteleostomi</taxon>
        <taxon>Mammalia</taxon>
        <taxon>Eutheria</taxon>
        <taxon>Laurasiatheria</taxon>
        <taxon>Chiroptera</taxon>
        <taxon>Yangochiroptera</taxon>
        <taxon>Vespertilionidae</taxon>
        <taxon>Myotis</taxon>
    </lineage>
</organism>
<evidence type="ECO:0000256" key="1">
    <source>
        <dbReference type="SAM" id="MobiDB-lite"/>
    </source>
</evidence>
<gene>
    <name evidence="2" type="ORF">D623_10008367</name>
</gene>